<feature type="domain" description="Response regulatory" evidence="10">
    <location>
        <begin position="4"/>
        <end position="117"/>
    </location>
</feature>
<evidence type="ECO:0000256" key="6">
    <source>
        <dbReference type="ARBA" id="ARBA00023163"/>
    </source>
</evidence>
<dbReference type="InterPro" id="IPR011006">
    <property type="entry name" value="CheY-like_superfamily"/>
</dbReference>
<dbReference type="AlphaFoldDB" id="D9R851"/>
<evidence type="ECO:0000313" key="13">
    <source>
        <dbReference type="Proteomes" id="UP000001662"/>
    </source>
</evidence>
<dbReference type="RefSeq" id="WP_013271898.1">
    <property type="nucleotide sequence ID" value="NC_014376.1"/>
</dbReference>
<feature type="DNA-binding region" description="OmpR/PhoB-type" evidence="9">
    <location>
        <begin position="133"/>
        <end position="233"/>
    </location>
</feature>
<accession>D9R851</accession>
<dbReference type="eggNOG" id="COG0745">
    <property type="taxonomic scope" value="Bacteria"/>
</dbReference>
<dbReference type="Gene3D" id="3.40.50.2300">
    <property type="match status" value="1"/>
</dbReference>
<dbReference type="GO" id="GO:0032993">
    <property type="term" value="C:protein-DNA complex"/>
    <property type="evidence" value="ECO:0007669"/>
    <property type="project" value="TreeGrafter"/>
</dbReference>
<evidence type="ECO:0000256" key="8">
    <source>
        <dbReference type="PROSITE-ProRule" id="PRU00169"/>
    </source>
</evidence>
<dbReference type="InterPro" id="IPR016032">
    <property type="entry name" value="Sig_transdc_resp-reg_C-effctor"/>
</dbReference>
<dbReference type="OrthoDB" id="9790442at2"/>
<evidence type="ECO:0000256" key="7">
    <source>
        <dbReference type="ARBA" id="ARBA00024867"/>
    </source>
</evidence>
<dbReference type="CDD" id="cd17574">
    <property type="entry name" value="REC_OmpR"/>
    <property type="match status" value="1"/>
</dbReference>
<dbReference type="GO" id="GO:0005829">
    <property type="term" value="C:cytosol"/>
    <property type="evidence" value="ECO:0007669"/>
    <property type="project" value="TreeGrafter"/>
</dbReference>
<dbReference type="Proteomes" id="UP000001662">
    <property type="component" value="Chromosome"/>
</dbReference>
<proteinExistence type="predicted"/>
<reference evidence="12" key="1">
    <citation type="submission" date="2010-07" db="EMBL/GenBank/DDBJ databases">
        <title>Complete sequence of Clostridium saccharolyticum WM1.</title>
        <authorList>
            <consortium name="US DOE Joint Genome Institute"/>
            <person name="Lucas S."/>
            <person name="Copeland A."/>
            <person name="Lapidus A."/>
            <person name="Cheng J.-F."/>
            <person name="Bruce D."/>
            <person name="Goodwin L."/>
            <person name="Pitluck S."/>
            <person name="Chertkov O."/>
            <person name="Detter J.C."/>
            <person name="Han C."/>
            <person name="Tapia R."/>
            <person name="Land M."/>
            <person name="Hauser L."/>
            <person name="Chang Y.-J."/>
            <person name="Jeffries C."/>
            <person name="Kyrpides N."/>
            <person name="Ivanova N."/>
            <person name="Mikhailova N."/>
            <person name="Mouttaki H."/>
            <person name="Lin L."/>
            <person name="Zhou J."/>
            <person name="Hemme C.L."/>
            <person name="Woyke T."/>
        </authorList>
    </citation>
    <scope>NUCLEOTIDE SEQUENCE [LARGE SCALE GENOMIC DNA]</scope>
    <source>
        <strain evidence="12">WM1</strain>
    </source>
</reference>
<organism evidence="12 13">
    <name type="scientific">Lacrimispora saccharolytica (strain ATCC 35040 / DSM 2544 / NRCC 2533 / WM1)</name>
    <name type="common">Clostridium saccharolyticum</name>
    <dbReference type="NCBI Taxonomy" id="610130"/>
    <lineage>
        <taxon>Bacteria</taxon>
        <taxon>Bacillati</taxon>
        <taxon>Bacillota</taxon>
        <taxon>Clostridia</taxon>
        <taxon>Lachnospirales</taxon>
        <taxon>Lachnospiraceae</taxon>
        <taxon>Lacrimispora</taxon>
    </lineage>
</organism>
<feature type="domain" description="OmpR/PhoB-type" evidence="11">
    <location>
        <begin position="133"/>
        <end position="233"/>
    </location>
</feature>
<dbReference type="SUPFAM" id="SSF52172">
    <property type="entry name" value="CheY-like"/>
    <property type="match status" value="1"/>
</dbReference>
<dbReference type="SMART" id="SM00448">
    <property type="entry name" value="REC"/>
    <property type="match status" value="1"/>
</dbReference>
<keyword evidence="13" id="KW-1185">Reference proteome</keyword>
<evidence type="ECO:0000256" key="3">
    <source>
        <dbReference type="ARBA" id="ARBA00023012"/>
    </source>
</evidence>
<dbReference type="InterPro" id="IPR001867">
    <property type="entry name" value="OmpR/PhoB-type_DNA-bd"/>
</dbReference>
<dbReference type="NCBIfam" id="NF033117">
    <property type="entry name" value="vanR_ACDEGLN"/>
    <property type="match status" value="1"/>
</dbReference>
<keyword evidence="2 8" id="KW-0597">Phosphoprotein</keyword>
<dbReference type="InterPro" id="IPR058211">
    <property type="entry name" value="VanR-like"/>
</dbReference>
<dbReference type="InterPro" id="IPR039420">
    <property type="entry name" value="WalR-like"/>
</dbReference>
<evidence type="ECO:0000256" key="9">
    <source>
        <dbReference type="PROSITE-ProRule" id="PRU01091"/>
    </source>
</evidence>
<dbReference type="FunFam" id="3.40.50.2300:FF:000001">
    <property type="entry name" value="DNA-binding response regulator PhoB"/>
    <property type="match status" value="1"/>
</dbReference>
<dbReference type="Gene3D" id="1.10.10.10">
    <property type="entry name" value="Winged helix-like DNA-binding domain superfamily/Winged helix DNA-binding domain"/>
    <property type="match status" value="1"/>
</dbReference>
<dbReference type="EMBL" id="CP002109">
    <property type="protein sequence ID" value="ADL03803.1"/>
    <property type="molecule type" value="Genomic_DNA"/>
</dbReference>
<keyword evidence="3" id="KW-0902">Two-component regulatory system</keyword>
<dbReference type="InterPro" id="IPR001789">
    <property type="entry name" value="Sig_transdc_resp-reg_receiver"/>
</dbReference>
<feature type="modified residue" description="4-aspartylphosphate" evidence="8">
    <location>
        <position position="53"/>
    </location>
</feature>
<evidence type="ECO:0000313" key="12">
    <source>
        <dbReference type="EMBL" id="ADL03803.1"/>
    </source>
</evidence>
<evidence type="ECO:0000256" key="2">
    <source>
        <dbReference type="ARBA" id="ARBA00022553"/>
    </source>
</evidence>
<dbReference type="Pfam" id="PF00072">
    <property type="entry name" value="Response_reg"/>
    <property type="match status" value="1"/>
</dbReference>
<dbReference type="InterPro" id="IPR036388">
    <property type="entry name" value="WH-like_DNA-bd_sf"/>
</dbReference>
<dbReference type="CDD" id="cd00383">
    <property type="entry name" value="trans_reg_C"/>
    <property type="match status" value="1"/>
</dbReference>
<dbReference type="PANTHER" id="PTHR48111:SF2">
    <property type="entry name" value="RESPONSE REGULATOR SAER"/>
    <property type="match status" value="1"/>
</dbReference>
<dbReference type="PaxDb" id="610130-Closa_1196"/>
<evidence type="ECO:0000256" key="5">
    <source>
        <dbReference type="ARBA" id="ARBA00023125"/>
    </source>
</evidence>
<gene>
    <name evidence="12" type="ordered locus">Closa_1196</name>
</gene>
<dbReference type="HOGENOM" id="CLU_000445_30_4_9"/>
<dbReference type="Gene3D" id="6.10.250.690">
    <property type="match status" value="1"/>
</dbReference>
<comment type="function">
    <text evidence="7">May play the central regulatory role in sporulation. It may be an element of the effector pathway responsible for the activation of sporulation genes in response to nutritional stress. Spo0A may act in concert with spo0H (a sigma factor) to control the expression of some genes that are critical to the sporulation process.</text>
</comment>
<dbReference type="SMART" id="SM00862">
    <property type="entry name" value="Trans_reg_C"/>
    <property type="match status" value="1"/>
</dbReference>
<evidence type="ECO:0000259" key="11">
    <source>
        <dbReference type="PROSITE" id="PS51755"/>
    </source>
</evidence>
<dbReference type="STRING" id="610130.Closa_1196"/>
<dbReference type="GO" id="GO:0000976">
    <property type="term" value="F:transcription cis-regulatory region binding"/>
    <property type="evidence" value="ECO:0007669"/>
    <property type="project" value="TreeGrafter"/>
</dbReference>
<dbReference type="PANTHER" id="PTHR48111">
    <property type="entry name" value="REGULATOR OF RPOS"/>
    <property type="match status" value="1"/>
</dbReference>
<keyword evidence="4" id="KW-0805">Transcription regulation</keyword>
<protein>
    <recommendedName>
        <fullName evidence="1">Stage 0 sporulation protein A homolog</fullName>
    </recommendedName>
</protein>
<sequence length="233" mass="26967">MQEKILVVDDEQEISDLLELYLQNENYSVFKFYTAKEALACIETTEIDIAILDIMLPDMSGFTLCQKIRVNHAYPIIMLTAKDQEIDKITGLTLGADDYITKPFRPLEVVARVKAQLRRYKKYNSVQAGTTEESIIVHSGLVLNSSTHECILNEKPLDLTPTEFYILRILLERKGKVVSAEELFREIWKDEYYTKSNNTITVHIRHLREKMGDTVENPQYIKTIWGVGYKIEL</sequence>
<name>D9R851_LACSW</name>
<dbReference type="GO" id="GO:0006355">
    <property type="term" value="P:regulation of DNA-templated transcription"/>
    <property type="evidence" value="ECO:0007669"/>
    <property type="project" value="InterPro"/>
</dbReference>
<dbReference type="Pfam" id="PF00486">
    <property type="entry name" value="Trans_reg_C"/>
    <property type="match status" value="1"/>
</dbReference>
<dbReference type="FunFam" id="1.10.10.10:FF:000018">
    <property type="entry name" value="DNA-binding response regulator ResD"/>
    <property type="match status" value="1"/>
</dbReference>
<evidence type="ECO:0000256" key="1">
    <source>
        <dbReference type="ARBA" id="ARBA00018672"/>
    </source>
</evidence>
<dbReference type="SUPFAM" id="SSF46894">
    <property type="entry name" value="C-terminal effector domain of the bipartite response regulators"/>
    <property type="match status" value="1"/>
</dbReference>
<keyword evidence="5 9" id="KW-0238">DNA-binding</keyword>
<dbReference type="KEGG" id="csh:Closa_1196"/>
<evidence type="ECO:0000256" key="4">
    <source>
        <dbReference type="ARBA" id="ARBA00023015"/>
    </source>
</evidence>
<dbReference type="PROSITE" id="PS50110">
    <property type="entry name" value="RESPONSE_REGULATORY"/>
    <property type="match status" value="1"/>
</dbReference>
<keyword evidence="6" id="KW-0804">Transcription</keyword>
<evidence type="ECO:0000259" key="10">
    <source>
        <dbReference type="PROSITE" id="PS50110"/>
    </source>
</evidence>
<dbReference type="GO" id="GO:0000156">
    <property type="term" value="F:phosphorelay response regulator activity"/>
    <property type="evidence" value="ECO:0007669"/>
    <property type="project" value="TreeGrafter"/>
</dbReference>
<dbReference type="PROSITE" id="PS51755">
    <property type="entry name" value="OMPR_PHOB"/>
    <property type="match status" value="1"/>
</dbReference>